<gene>
    <name evidence="2" type="ORF">DYBT9275_00300</name>
</gene>
<dbReference type="Pfam" id="PF00535">
    <property type="entry name" value="Glycos_transf_2"/>
    <property type="match status" value="1"/>
</dbReference>
<evidence type="ECO:0000259" key="1">
    <source>
        <dbReference type="Pfam" id="PF00535"/>
    </source>
</evidence>
<feature type="domain" description="Glycosyltransferase 2-like" evidence="1">
    <location>
        <begin position="60"/>
        <end position="186"/>
    </location>
</feature>
<organism evidence="2 3">
    <name type="scientific">Dyadobacter helix</name>
    <dbReference type="NCBI Taxonomy" id="2822344"/>
    <lineage>
        <taxon>Bacteria</taxon>
        <taxon>Pseudomonadati</taxon>
        <taxon>Bacteroidota</taxon>
        <taxon>Cytophagia</taxon>
        <taxon>Cytophagales</taxon>
        <taxon>Spirosomataceae</taxon>
        <taxon>Dyadobacter</taxon>
    </lineage>
</organism>
<proteinExistence type="predicted"/>
<sequence>MDLSPKYRLLAFFKRIEATIIAQITKDCVNNRQQLASNKVYSEVASIINRQGALYPMITVITPSTGSEVLLKAIDSVLHQDFHDIVHLIVADGEDCKENILRMVNDFDQDRCKVMVLPFNTGRNGMNGHRIYAALPFLVNSEYIFFLDQDNWLDANHISSMICMMEKDKLDWVFSMRKIFTEDGVFVTNDNCESLGDYGCYSQLPNLVDTNCYGFRRDTLVRSAHYWYHPLRADRYFFHHLRRESPNYKCTGLYTVNYRLTENRSPYPEFFLAGNRFMMDKYRKKLPWVK</sequence>
<evidence type="ECO:0000313" key="2">
    <source>
        <dbReference type="EMBL" id="CAG4989484.1"/>
    </source>
</evidence>
<dbReference type="Proteomes" id="UP000680038">
    <property type="component" value="Unassembled WGS sequence"/>
</dbReference>
<dbReference type="Gene3D" id="3.90.550.10">
    <property type="entry name" value="Spore Coat Polysaccharide Biosynthesis Protein SpsA, Chain A"/>
    <property type="match status" value="1"/>
</dbReference>
<evidence type="ECO:0000313" key="3">
    <source>
        <dbReference type="Proteomes" id="UP000680038"/>
    </source>
</evidence>
<keyword evidence="3" id="KW-1185">Reference proteome</keyword>
<dbReference type="AlphaFoldDB" id="A0A916J8A9"/>
<name>A0A916J8A9_9BACT</name>
<dbReference type="SUPFAM" id="SSF53448">
    <property type="entry name" value="Nucleotide-diphospho-sugar transferases"/>
    <property type="match status" value="1"/>
</dbReference>
<dbReference type="RefSeq" id="WP_215237089.1">
    <property type="nucleotide sequence ID" value="NZ_CAJRAF010000001.1"/>
</dbReference>
<dbReference type="EMBL" id="CAJRAF010000001">
    <property type="protein sequence ID" value="CAG4989484.1"/>
    <property type="molecule type" value="Genomic_DNA"/>
</dbReference>
<comment type="caution">
    <text evidence="2">The sequence shown here is derived from an EMBL/GenBank/DDBJ whole genome shotgun (WGS) entry which is preliminary data.</text>
</comment>
<dbReference type="InterPro" id="IPR001173">
    <property type="entry name" value="Glyco_trans_2-like"/>
</dbReference>
<accession>A0A916J8A9</accession>
<dbReference type="CDD" id="cd00761">
    <property type="entry name" value="Glyco_tranf_GTA_type"/>
    <property type="match status" value="1"/>
</dbReference>
<dbReference type="InterPro" id="IPR029044">
    <property type="entry name" value="Nucleotide-diphossugar_trans"/>
</dbReference>
<reference evidence="2" key="1">
    <citation type="submission" date="2021-04" db="EMBL/GenBank/DDBJ databases">
        <authorList>
            <person name="Rodrigo-Torres L."/>
            <person name="Arahal R. D."/>
            <person name="Lucena T."/>
        </authorList>
    </citation>
    <scope>NUCLEOTIDE SEQUENCE</scope>
    <source>
        <strain evidence="2">CECT 9275</strain>
    </source>
</reference>
<protein>
    <recommendedName>
        <fullName evidence="1">Glycosyltransferase 2-like domain-containing protein</fullName>
    </recommendedName>
</protein>